<evidence type="ECO:0000256" key="4">
    <source>
        <dbReference type="ARBA" id="ARBA00022475"/>
    </source>
</evidence>
<name>A0A246RX64_9GAMM</name>
<evidence type="ECO:0000256" key="6">
    <source>
        <dbReference type="ARBA" id="ARBA00022989"/>
    </source>
</evidence>
<dbReference type="EMBL" id="JPUA01000034">
    <property type="protein sequence ID" value="OWV28753.1"/>
    <property type="molecule type" value="Genomic_DNA"/>
</dbReference>
<gene>
    <name evidence="10" type="ORF">JI62_13890</name>
</gene>
<evidence type="ECO:0000256" key="2">
    <source>
        <dbReference type="ARBA" id="ARBA00007783"/>
    </source>
</evidence>
<evidence type="ECO:0000259" key="9">
    <source>
        <dbReference type="PROSITE" id="PS51012"/>
    </source>
</evidence>
<dbReference type="InterPro" id="IPR051449">
    <property type="entry name" value="ABC-2_transporter_component"/>
</dbReference>
<dbReference type="PANTHER" id="PTHR30294">
    <property type="entry name" value="MEMBRANE COMPONENT OF ABC TRANSPORTER YHHJ-RELATED"/>
    <property type="match status" value="1"/>
</dbReference>
<evidence type="ECO:0000256" key="3">
    <source>
        <dbReference type="ARBA" id="ARBA00022448"/>
    </source>
</evidence>
<protein>
    <recommendedName>
        <fullName evidence="9">ABC transmembrane type-2 domain-containing protein</fullName>
    </recommendedName>
</protein>
<feature type="transmembrane region" description="Helical" evidence="8">
    <location>
        <begin position="252"/>
        <end position="274"/>
    </location>
</feature>
<dbReference type="AlphaFoldDB" id="A0A246RX64"/>
<dbReference type="PROSITE" id="PS51012">
    <property type="entry name" value="ABC_TM2"/>
    <property type="match status" value="1"/>
</dbReference>
<comment type="subcellular location">
    <subcellularLocation>
        <location evidence="1">Cell membrane</location>
        <topology evidence="1">Multi-pass membrane protein</topology>
    </subcellularLocation>
</comment>
<comment type="similarity">
    <text evidence="2">Belongs to the ABC-2 integral membrane protein family.</text>
</comment>
<keyword evidence="11" id="KW-1185">Reference proteome</keyword>
<feature type="transmembrane region" description="Helical" evidence="8">
    <location>
        <begin position="379"/>
        <end position="398"/>
    </location>
</feature>
<evidence type="ECO:0000313" key="11">
    <source>
        <dbReference type="Proteomes" id="UP000197334"/>
    </source>
</evidence>
<keyword evidence="4" id="KW-1003">Cell membrane</keyword>
<dbReference type="RefSeq" id="WP_088700743.1">
    <property type="nucleotide sequence ID" value="NZ_JPUA01000034.1"/>
</dbReference>
<keyword evidence="3" id="KW-0813">Transport</keyword>
<accession>A0A246RX64</accession>
<evidence type="ECO:0000256" key="7">
    <source>
        <dbReference type="ARBA" id="ARBA00023136"/>
    </source>
</evidence>
<feature type="transmembrane region" description="Helical" evidence="8">
    <location>
        <begin position="286"/>
        <end position="309"/>
    </location>
</feature>
<keyword evidence="5 8" id="KW-0812">Transmembrane</keyword>
<dbReference type="PANTHER" id="PTHR30294:SF38">
    <property type="entry name" value="TRANSPORT PERMEASE PROTEIN"/>
    <property type="match status" value="1"/>
</dbReference>
<dbReference type="GO" id="GO:0140359">
    <property type="term" value="F:ABC-type transporter activity"/>
    <property type="evidence" value="ECO:0007669"/>
    <property type="project" value="InterPro"/>
</dbReference>
<dbReference type="Pfam" id="PF12698">
    <property type="entry name" value="ABC2_membrane_3"/>
    <property type="match status" value="1"/>
</dbReference>
<evidence type="ECO:0000256" key="1">
    <source>
        <dbReference type="ARBA" id="ARBA00004651"/>
    </source>
</evidence>
<dbReference type="InterPro" id="IPR013525">
    <property type="entry name" value="ABC2_TM"/>
</dbReference>
<evidence type="ECO:0000313" key="10">
    <source>
        <dbReference type="EMBL" id="OWV28753.1"/>
    </source>
</evidence>
<reference evidence="10 11" key="1">
    <citation type="submission" date="2014-08" db="EMBL/GenBank/DDBJ databases">
        <title>Draft genome sequence of a novel L-asparaginase producing marine bacterium, Halomonas campaniensis.</title>
        <authorList>
            <person name="Sundarakrishnan B."/>
            <person name="Moushumi Priya A."/>
            <person name="Raman G."/>
            <person name="Sakthivel N."/>
            <person name="Park S."/>
            <person name="Jayachandran S."/>
        </authorList>
    </citation>
    <scope>NUCLEOTIDE SEQUENCE [LARGE SCALE GENOMIC DNA]</scope>
    <source>
        <strain evidence="10 11">SK03</strain>
    </source>
</reference>
<dbReference type="GO" id="GO:0005886">
    <property type="term" value="C:plasma membrane"/>
    <property type="evidence" value="ECO:0007669"/>
    <property type="project" value="UniProtKB-SubCell"/>
</dbReference>
<keyword evidence="7 8" id="KW-0472">Membrane</keyword>
<dbReference type="Proteomes" id="UP000197334">
    <property type="component" value="Unassembled WGS sequence"/>
</dbReference>
<feature type="domain" description="ABC transmembrane type-2" evidence="9">
    <location>
        <begin position="174"/>
        <end position="400"/>
    </location>
</feature>
<organism evidence="10 11">
    <name type="scientific">Halomonas campaniensis</name>
    <dbReference type="NCBI Taxonomy" id="213554"/>
    <lineage>
        <taxon>Bacteria</taxon>
        <taxon>Pseudomonadati</taxon>
        <taxon>Pseudomonadota</taxon>
        <taxon>Gammaproteobacteria</taxon>
        <taxon>Oceanospirillales</taxon>
        <taxon>Halomonadaceae</taxon>
        <taxon>Halomonas</taxon>
    </lineage>
</organism>
<comment type="caution">
    <text evidence="10">The sequence shown here is derived from an EMBL/GenBank/DDBJ whole genome shotgun (WGS) entry which is preliminary data.</text>
</comment>
<proteinExistence type="inferred from homology"/>
<feature type="transmembrane region" description="Helical" evidence="8">
    <location>
        <begin position="321"/>
        <end position="341"/>
    </location>
</feature>
<evidence type="ECO:0000256" key="5">
    <source>
        <dbReference type="ARBA" id="ARBA00022692"/>
    </source>
</evidence>
<dbReference type="OrthoDB" id="266913at2"/>
<keyword evidence="6 8" id="KW-1133">Transmembrane helix</keyword>
<feature type="transmembrane region" description="Helical" evidence="8">
    <location>
        <begin position="207"/>
        <end position="231"/>
    </location>
</feature>
<dbReference type="InterPro" id="IPR047817">
    <property type="entry name" value="ABC2_TM_bact-type"/>
</dbReference>
<evidence type="ECO:0000256" key="8">
    <source>
        <dbReference type="SAM" id="Phobius"/>
    </source>
</evidence>
<sequence>MRAIFRVMALGLWRDRGALLLAFALPSLVFAIFASIFSGATEGDLHLRVGLVVETEDPVLQDFAQHLTQSEEVEMTALPNSSRAQLLEEVRQGNFDTAVIIHGQSDNNNRPLFTIVSEPTREIAALSLQGWLRQSLASQQPQVLAQRLAQSTEALVDGFSPEQQARLDAALETMARESDSAAAEDALIEFQPVYGQSPASISGLSGIAYYAGATTILFLLLSAVNAGMVSLEERQNGISERLLLSKAAHSRLLLGRFLFLLSLGFLQASAIFLVARFGFGLQIESALAKVIVMALACAAASAGLALLLLSLCRTTQQATTFSSFFVLIISSVGGSMVPRFMMPDWLQTVSLFTPNAWAIEGFYGALIRGDSWSQLAQPGGILTAVALVCLLLAALPLFKTPA</sequence>